<reference evidence="2" key="1">
    <citation type="journal article" date="2020" name="Stud. Mycol.">
        <title>101 Dothideomycetes genomes: a test case for predicting lifestyles and emergence of pathogens.</title>
        <authorList>
            <person name="Haridas S."/>
            <person name="Albert R."/>
            <person name="Binder M."/>
            <person name="Bloem J."/>
            <person name="Labutti K."/>
            <person name="Salamov A."/>
            <person name="Andreopoulos B."/>
            <person name="Baker S."/>
            <person name="Barry K."/>
            <person name="Bills G."/>
            <person name="Bluhm B."/>
            <person name="Cannon C."/>
            <person name="Castanera R."/>
            <person name="Culley D."/>
            <person name="Daum C."/>
            <person name="Ezra D."/>
            <person name="Gonzalez J."/>
            <person name="Henrissat B."/>
            <person name="Kuo A."/>
            <person name="Liang C."/>
            <person name="Lipzen A."/>
            <person name="Lutzoni F."/>
            <person name="Magnuson J."/>
            <person name="Mondo S."/>
            <person name="Nolan M."/>
            <person name="Ohm R."/>
            <person name="Pangilinan J."/>
            <person name="Park H.-J."/>
            <person name="Ramirez L."/>
            <person name="Alfaro M."/>
            <person name="Sun H."/>
            <person name="Tritt A."/>
            <person name="Yoshinaga Y."/>
            <person name="Zwiers L.-H."/>
            <person name="Turgeon B."/>
            <person name="Goodwin S."/>
            <person name="Spatafora J."/>
            <person name="Crous P."/>
            <person name="Grigoriev I."/>
        </authorList>
    </citation>
    <scope>NUCLEOTIDE SEQUENCE</scope>
    <source>
        <strain evidence="2">CBS 121410</strain>
    </source>
</reference>
<feature type="compositionally biased region" description="Polar residues" evidence="1">
    <location>
        <begin position="170"/>
        <end position="180"/>
    </location>
</feature>
<dbReference type="Proteomes" id="UP000799776">
    <property type="component" value="Unassembled WGS sequence"/>
</dbReference>
<feature type="region of interest" description="Disordered" evidence="1">
    <location>
        <begin position="261"/>
        <end position="471"/>
    </location>
</feature>
<organism evidence="2 3">
    <name type="scientific">Saccharata proteae CBS 121410</name>
    <dbReference type="NCBI Taxonomy" id="1314787"/>
    <lineage>
        <taxon>Eukaryota</taxon>
        <taxon>Fungi</taxon>
        <taxon>Dikarya</taxon>
        <taxon>Ascomycota</taxon>
        <taxon>Pezizomycotina</taxon>
        <taxon>Dothideomycetes</taxon>
        <taxon>Dothideomycetes incertae sedis</taxon>
        <taxon>Botryosphaeriales</taxon>
        <taxon>Saccharataceae</taxon>
        <taxon>Saccharata</taxon>
    </lineage>
</organism>
<feature type="compositionally biased region" description="Low complexity" evidence="1">
    <location>
        <begin position="378"/>
        <end position="387"/>
    </location>
</feature>
<keyword evidence="3" id="KW-1185">Reference proteome</keyword>
<feature type="region of interest" description="Disordered" evidence="1">
    <location>
        <begin position="108"/>
        <end position="234"/>
    </location>
</feature>
<feature type="compositionally biased region" description="Low complexity" evidence="1">
    <location>
        <begin position="288"/>
        <end position="315"/>
    </location>
</feature>
<feature type="compositionally biased region" description="Polar residues" evidence="1">
    <location>
        <begin position="360"/>
        <end position="372"/>
    </location>
</feature>
<accession>A0A9P4HPQ6</accession>
<evidence type="ECO:0000313" key="2">
    <source>
        <dbReference type="EMBL" id="KAF2084667.1"/>
    </source>
</evidence>
<proteinExistence type="predicted"/>
<comment type="caution">
    <text evidence="2">The sequence shown here is derived from an EMBL/GenBank/DDBJ whole genome shotgun (WGS) entry which is preliminary data.</text>
</comment>
<feature type="compositionally biased region" description="Pro residues" evidence="1">
    <location>
        <begin position="118"/>
        <end position="127"/>
    </location>
</feature>
<feature type="region of interest" description="Disordered" evidence="1">
    <location>
        <begin position="1"/>
        <end position="35"/>
    </location>
</feature>
<sequence length="559" mass="61093">MPGTPCSASVPPPPPIVPLPFVVPTGDDDALSPSDDQLSIVSASPVDVNRLSVLSAAQRLSKQGTIASRESLTIPHIDDDKASSVAATLDEMNEEVYSLPPLSRVSTPWGEALDPLDVPLPPSPYPGEDPGCPVTEALPSLPSETQDDRTPKDQDVQHPQQAFLELVPPQSLTKGTNPQSEHVPGSKRSSLNEYRRHSEVSTTLDEARAGQGPTRPRIQSDAAQSVTGSLGDHLPDRLSKVMLSYRTNEWAKHLALAEQPELETIPEPTSPGIAVDRTFSQAKPPAHRSSSASTTPVYSSRSAPSAPPRGIRSSSTPLMHTVAEQTLTESPSEENAETTAGGYTPSPMPSNTLMGRREQLINNKMSTISFATPNIAISAPSDSGSLRRSSRDLDPDNISLAERKQLLEEEDMPLSKRKQLIQQQQQQQQQRLSSQNLQQQSHRSQPRTTSWATPVQGFDSHQPKRSPSGMDAGKREVMMANWRHSVRQDLQPAQTKKADESHRQAMIASTRNQQMAQQQQSMAASYRESMMDSVMRRGDMLDLHQHALRRMQAAANKHA</sequence>
<gene>
    <name evidence="2" type="ORF">K490DRAFT_48779</name>
</gene>
<feature type="compositionally biased region" description="Low complexity" evidence="1">
    <location>
        <begin position="420"/>
        <end position="443"/>
    </location>
</feature>
<dbReference type="PANTHER" id="PTHR39469:SF1">
    <property type="entry name" value="DUF4203 DOMAIN-CONTAINING PROTEIN"/>
    <property type="match status" value="1"/>
</dbReference>
<protein>
    <submittedName>
        <fullName evidence="2">Uncharacterized protein</fullName>
    </submittedName>
</protein>
<dbReference type="EMBL" id="ML978739">
    <property type="protein sequence ID" value="KAF2084667.1"/>
    <property type="molecule type" value="Genomic_DNA"/>
</dbReference>
<dbReference type="OrthoDB" id="102260at2759"/>
<feature type="compositionally biased region" description="Basic and acidic residues" evidence="1">
    <location>
        <begin position="146"/>
        <end position="156"/>
    </location>
</feature>
<evidence type="ECO:0000313" key="3">
    <source>
        <dbReference type="Proteomes" id="UP000799776"/>
    </source>
</evidence>
<dbReference type="PANTHER" id="PTHR39469">
    <property type="entry name" value="CHROMOSOME 1, WHOLE GENOME SHOTGUN SEQUENCE"/>
    <property type="match status" value="1"/>
</dbReference>
<dbReference type="AlphaFoldDB" id="A0A9P4HPQ6"/>
<evidence type="ECO:0000256" key="1">
    <source>
        <dbReference type="SAM" id="MobiDB-lite"/>
    </source>
</evidence>
<name>A0A9P4HPQ6_9PEZI</name>